<dbReference type="EMBL" id="CM026422">
    <property type="protein sequence ID" value="KAG0585889.1"/>
    <property type="molecule type" value="Genomic_DNA"/>
</dbReference>
<feature type="domain" description="F-box" evidence="2">
    <location>
        <begin position="153"/>
        <end position="194"/>
    </location>
</feature>
<dbReference type="Proteomes" id="UP000822688">
    <property type="component" value="Chromosome 2"/>
</dbReference>
<dbReference type="SMART" id="SM00256">
    <property type="entry name" value="FBOX"/>
    <property type="match status" value="1"/>
</dbReference>
<dbReference type="InterPro" id="IPR036047">
    <property type="entry name" value="F-box-like_dom_sf"/>
</dbReference>
<dbReference type="AlphaFoldDB" id="A0A8T0IS97"/>
<protein>
    <recommendedName>
        <fullName evidence="2">F-box domain-containing protein</fullName>
    </recommendedName>
</protein>
<keyword evidence="4" id="KW-1185">Reference proteome</keyword>
<dbReference type="Gene3D" id="1.20.1280.50">
    <property type="match status" value="1"/>
</dbReference>
<evidence type="ECO:0000313" key="3">
    <source>
        <dbReference type="EMBL" id="KAG0585889.1"/>
    </source>
</evidence>
<dbReference type="GO" id="GO:0019005">
    <property type="term" value="C:SCF ubiquitin ligase complex"/>
    <property type="evidence" value="ECO:0007669"/>
    <property type="project" value="TreeGrafter"/>
</dbReference>
<dbReference type="PANTHER" id="PTHR46731:SF1">
    <property type="entry name" value="F-BOX ONLY PROTEIN 15"/>
    <property type="match status" value="1"/>
</dbReference>
<accession>A0A8T0IS97</accession>
<name>A0A8T0IS97_CERPU</name>
<reference evidence="3" key="1">
    <citation type="submission" date="2020-06" db="EMBL/GenBank/DDBJ databases">
        <title>WGS assembly of Ceratodon purpureus strain R40.</title>
        <authorList>
            <person name="Carey S.B."/>
            <person name="Jenkins J."/>
            <person name="Shu S."/>
            <person name="Lovell J.T."/>
            <person name="Sreedasyam A."/>
            <person name="Maumus F."/>
            <person name="Tiley G.P."/>
            <person name="Fernandez-Pozo N."/>
            <person name="Barry K."/>
            <person name="Chen C."/>
            <person name="Wang M."/>
            <person name="Lipzen A."/>
            <person name="Daum C."/>
            <person name="Saski C.A."/>
            <person name="Payton A.C."/>
            <person name="Mcbreen J.C."/>
            <person name="Conrad R.E."/>
            <person name="Kollar L.M."/>
            <person name="Olsson S."/>
            <person name="Huttunen S."/>
            <person name="Landis J.B."/>
            <person name="Wickett N.J."/>
            <person name="Johnson M.G."/>
            <person name="Rensing S.A."/>
            <person name="Grimwood J."/>
            <person name="Schmutz J."/>
            <person name="Mcdaniel S.F."/>
        </authorList>
    </citation>
    <scope>NUCLEOTIDE SEQUENCE</scope>
    <source>
        <strain evidence="3">R40</strain>
    </source>
</reference>
<proteinExistence type="predicted"/>
<dbReference type="Pfam" id="PF12937">
    <property type="entry name" value="F-box-like"/>
    <property type="match status" value="1"/>
</dbReference>
<dbReference type="InterPro" id="IPR001810">
    <property type="entry name" value="F-box_dom"/>
</dbReference>
<evidence type="ECO:0000259" key="2">
    <source>
        <dbReference type="SMART" id="SM00256"/>
    </source>
</evidence>
<evidence type="ECO:0000256" key="1">
    <source>
        <dbReference type="SAM" id="MobiDB-lite"/>
    </source>
</evidence>
<comment type="caution">
    <text evidence="3">The sequence shown here is derived from an EMBL/GenBank/DDBJ whole genome shotgun (WGS) entry which is preliminary data.</text>
</comment>
<gene>
    <name evidence="3" type="ORF">KC19_2G047200</name>
</gene>
<feature type="compositionally biased region" description="Low complexity" evidence="1">
    <location>
        <begin position="13"/>
        <end position="34"/>
    </location>
</feature>
<evidence type="ECO:0000313" key="4">
    <source>
        <dbReference type="Proteomes" id="UP000822688"/>
    </source>
</evidence>
<dbReference type="SUPFAM" id="SSF81383">
    <property type="entry name" value="F-box domain"/>
    <property type="match status" value="1"/>
</dbReference>
<feature type="compositionally biased region" description="Polar residues" evidence="1">
    <location>
        <begin position="63"/>
        <end position="109"/>
    </location>
</feature>
<feature type="region of interest" description="Disordered" evidence="1">
    <location>
        <begin position="1"/>
        <end position="139"/>
    </location>
</feature>
<sequence>MKRVEPQSPLPRSRPTSAFGSSSRSSVGDDPSLSMRSLRGNLPELTPRRSGPQPKVASRRASLDQQVSSKVSNRRASLDQQVLSEPSAQRNINPRVSMSKQSTVSSRGKQTIAKEGDVAKSRVRKVSSKSSTNDEVKKSVSNGKDVEAMAASLPLDSLCLCLEKLESVYHIVSCASVCRHWRDAVLSDAVWKALYLRWWHQEEEKAAPSISSETIKVPPGSDTWRAAFISKYPAGKRKIQSEVITHGVHAGWLHVRRRLDRRGKQVRDCMPGDAMRKIVELLGLTFHVQINRDPPIRLRGKASVVYFPGSCMLRYPTKTTKIGLSLRSFKSFKVTATSDRLLRTFTVASFATFMGGQWEMVSREGQSTGPLRLLQQTLKHSTSLIVGTLFERMHGVDGFSMEEHGEEQVLLIMASLHLSDIIWIMMELGEGATPQFSRRIYHDHMDPSYGLHNWHASIQLHTFGKLLWRQEFHQVFWSPRESTPGQTAVFLLISSIVQHEVFPGILTSPWRTEVFSGELRGVFMLDFTLWDAGMEIAWHCTRAVRTYPAELATVEYGHPGMDGERVHIGVQDEERGVSVSMNLCTPFADGWDATQGLENSVVITDLRFSLTPKFLESWFGRSNLR</sequence>
<organism evidence="3 4">
    <name type="scientific">Ceratodon purpureus</name>
    <name type="common">Fire moss</name>
    <name type="synonym">Dicranum purpureum</name>
    <dbReference type="NCBI Taxonomy" id="3225"/>
    <lineage>
        <taxon>Eukaryota</taxon>
        <taxon>Viridiplantae</taxon>
        <taxon>Streptophyta</taxon>
        <taxon>Embryophyta</taxon>
        <taxon>Bryophyta</taxon>
        <taxon>Bryophytina</taxon>
        <taxon>Bryopsida</taxon>
        <taxon>Dicranidae</taxon>
        <taxon>Pseudoditrichales</taxon>
        <taxon>Ditrichaceae</taxon>
        <taxon>Ceratodon</taxon>
    </lineage>
</organism>
<dbReference type="PANTHER" id="PTHR46731">
    <property type="entry name" value="F-BOX ONLY PROTEIN 15"/>
    <property type="match status" value="1"/>
</dbReference>